<sequence>MGTDEAVDLGVEVNPVIFDELIEEQGVTLNDPVSAYTLTSNIQYSDTSPMDLSLSSSQLSSYLQATNNDGPLKDIQLKLGKNNQAQMSAYIDLNEMCYNFRGPVYAEGSFEKADDSSIQVDISSAKVGLLPIPESSTVQGEQELENLINSHLVKMPGLNIETLEVEAGNLNFKGDFPRTADVVDV</sequence>
<reference evidence="1 2" key="1">
    <citation type="submission" date="2020-06" db="EMBL/GenBank/DDBJ databases">
        <title>Methanolobus halotolerans sp. nov., isolated from a saline lake Tus in Siberia.</title>
        <authorList>
            <person name="Shen Y."/>
            <person name="Chen S.-C."/>
            <person name="Lai M.-C."/>
            <person name="Huang H.-H."/>
            <person name="Chiu H.-H."/>
            <person name="Tang S.-L."/>
            <person name="Rogozin D.Y."/>
            <person name="Degermendzhy A.G."/>
        </authorList>
    </citation>
    <scope>NUCLEOTIDE SEQUENCE [LARGE SCALE GENOMIC DNA]</scope>
    <source>
        <strain evidence="1 2">DSM 21339</strain>
    </source>
</reference>
<accession>A0A7D5E8A7</accession>
<protein>
    <recommendedName>
        <fullName evidence="3">DUF2993 domain-containing protein</fullName>
    </recommendedName>
</protein>
<evidence type="ECO:0008006" key="3">
    <source>
        <dbReference type="Google" id="ProtNLM"/>
    </source>
</evidence>
<keyword evidence="2" id="KW-1185">Reference proteome</keyword>
<dbReference type="AlphaFoldDB" id="A0A7D5E8A7"/>
<evidence type="ECO:0000313" key="1">
    <source>
        <dbReference type="EMBL" id="QLC49335.1"/>
    </source>
</evidence>
<dbReference type="EMBL" id="CP058215">
    <property type="protein sequence ID" value="QLC49335.1"/>
    <property type="molecule type" value="Genomic_DNA"/>
</dbReference>
<organism evidence="1 2">
    <name type="scientific">Methanolobus zinderi</name>
    <dbReference type="NCBI Taxonomy" id="536044"/>
    <lineage>
        <taxon>Archaea</taxon>
        <taxon>Methanobacteriati</taxon>
        <taxon>Methanobacteriota</taxon>
        <taxon>Stenosarchaea group</taxon>
        <taxon>Methanomicrobia</taxon>
        <taxon>Methanosarcinales</taxon>
        <taxon>Methanosarcinaceae</taxon>
        <taxon>Methanolobus</taxon>
    </lineage>
</organism>
<proteinExistence type="predicted"/>
<evidence type="ECO:0000313" key="2">
    <source>
        <dbReference type="Proteomes" id="UP000509594"/>
    </source>
</evidence>
<dbReference type="RefSeq" id="WP_176964398.1">
    <property type="nucleotide sequence ID" value="NZ_CP058215.1"/>
</dbReference>
<dbReference type="KEGG" id="mzi:HWN40_03180"/>
<dbReference type="GeneID" id="55820645"/>
<name>A0A7D5E8A7_9EURY</name>
<dbReference type="Proteomes" id="UP000509594">
    <property type="component" value="Chromosome"/>
</dbReference>
<dbReference type="OrthoDB" id="142774at2157"/>
<gene>
    <name evidence="1" type="ORF">HWN40_03180</name>
</gene>